<dbReference type="PIRSF" id="PIRSF000485">
    <property type="entry name" value="Amd_phspho_trans"/>
    <property type="match status" value="1"/>
</dbReference>
<dbReference type="HAMAP" id="MF_01931">
    <property type="entry name" value="PurF"/>
    <property type="match status" value="1"/>
</dbReference>
<evidence type="ECO:0000313" key="14">
    <source>
        <dbReference type="Proteomes" id="UP000191661"/>
    </source>
</evidence>
<dbReference type="CDD" id="cd00715">
    <property type="entry name" value="GPATase_N"/>
    <property type="match status" value="1"/>
</dbReference>
<keyword evidence="3 7" id="KW-0328">Glycosyltransferase</keyword>
<keyword evidence="7 10" id="KW-0479">Metal-binding</keyword>
<keyword evidence="4 7" id="KW-0808">Transferase</keyword>
<dbReference type="EC" id="2.4.2.14" evidence="7"/>
<evidence type="ECO:0000256" key="4">
    <source>
        <dbReference type="ARBA" id="ARBA00022679"/>
    </source>
</evidence>
<dbReference type="GO" id="GO:0051539">
    <property type="term" value="F:4 iron, 4 sulfur cluster binding"/>
    <property type="evidence" value="ECO:0007669"/>
    <property type="project" value="UniProtKB-KW"/>
</dbReference>
<evidence type="ECO:0000256" key="11">
    <source>
        <dbReference type="PIRSR" id="PIRSR000485-3"/>
    </source>
</evidence>
<keyword evidence="5 7" id="KW-0658">Purine biosynthesis</keyword>
<keyword evidence="7 10" id="KW-0460">Magnesium</keyword>
<evidence type="ECO:0000313" key="13">
    <source>
        <dbReference type="EMBL" id="OQD59162.1"/>
    </source>
</evidence>
<feature type="binding site" evidence="7 10">
    <location>
        <position position="367"/>
    </location>
    <ligand>
        <name>Mg(2+)</name>
        <dbReference type="ChEBI" id="CHEBI:18420"/>
    </ligand>
</feature>
<feature type="binding site" evidence="7 11">
    <location>
        <position position="403"/>
    </location>
    <ligand>
        <name>[4Fe-4S] cluster</name>
        <dbReference type="ChEBI" id="CHEBI:49883"/>
    </ligand>
</feature>
<keyword evidence="7 11" id="KW-0411">Iron-sulfur</keyword>
<feature type="domain" description="Glutamine amidotransferase type-2" evidence="12">
    <location>
        <begin position="5"/>
        <end position="239"/>
    </location>
</feature>
<keyword evidence="7" id="KW-0004">4Fe-4S</keyword>
<dbReference type="InterPro" id="IPR035584">
    <property type="entry name" value="PurF_N"/>
</dbReference>
<reference evidence="13 14" key="1">
    <citation type="submission" date="2014-12" db="EMBL/GenBank/DDBJ databases">
        <title>Genome sequence of Methanobrevibacter arboriphilicus DH1, DSM1125.</title>
        <authorList>
            <person name="Poehlein A."/>
            <person name="Thauer R.K."/>
            <person name="Seedorf H."/>
            <person name="Daniel R."/>
        </authorList>
    </citation>
    <scope>NUCLEOTIDE SEQUENCE [LARGE SCALE GENOMIC DNA]</scope>
    <source>
        <strain evidence="13 14">DH1</strain>
    </source>
</reference>
<feature type="binding site" evidence="7 11">
    <location>
        <position position="257"/>
    </location>
    <ligand>
        <name>[4Fe-4S] cluster</name>
        <dbReference type="ChEBI" id="CHEBI:49883"/>
    </ligand>
</feature>
<evidence type="ECO:0000256" key="10">
    <source>
        <dbReference type="PIRSR" id="PIRSR000485-2"/>
    </source>
</evidence>
<keyword evidence="14" id="KW-1185">Reference proteome</keyword>
<feature type="binding site" evidence="7 11">
    <location>
        <position position="454"/>
    </location>
    <ligand>
        <name>[4Fe-4S] cluster</name>
        <dbReference type="ChEBI" id="CHEBI:49883"/>
    </ligand>
</feature>
<evidence type="ECO:0000256" key="5">
    <source>
        <dbReference type="ARBA" id="ARBA00022755"/>
    </source>
</evidence>
<dbReference type="PROSITE" id="PS51278">
    <property type="entry name" value="GATASE_TYPE_2"/>
    <property type="match status" value="1"/>
</dbReference>
<feature type="active site" description="Nucleophile" evidence="7 9">
    <location>
        <position position="5"/>
    </location>
</feature>
<dbReference type="GO" id="GO:0004044">
    <property type="term" value="F:amidophosphoribosyltransferase activity"/>
    <property type="evidence" value="ECO:0007669"/>
    <property type="project" value="UniProtKB-UniRule"/>
</dbReference>
<dbReference type="UniPathway" id="UPA00074">
    <property type="reaction ID" value="UER00124"/>
</dbReference>
<dbReference type="SUPFAM" id="SSF56235">
    <property type="entry name" value="N-terminal nucleophile aminohydrolases (Ntn hydrolases)"/>
    <property type="match status" value="1"/>
</dbReference>
<evidence type="ECO:0000256" key="6">
    <source>
        <dbReference type="ARBA" id="ARBA00022962"/>
    </source>
</evidence>
<comment type="cofactor">
    <cofactor evidence="7 10">
        <name>Mg(2+)</name>
        <dbReference type="ChEBI" id="CHEBI:18420"/>
    </cofactor>
    <text evidence="7 10">Binds 1 Mg(2+) ion per subunit.</text>
</comment>
<dbReference type="CDD" id="cd06223">
    <property type="entry name" value="PRTases_typeI"/>
    <property type="match status" value="1"/>
</dbReference>
<comment type="function">
    <text evidence="7">Catalyzes the formation of phosphoribosylamine from phosphoribosylpyrophosphate (PRPP) and glutamine.</text>
</comment>
<dbReference type="EMBL" id="JXMW01000005">
    <property type="protein sequence ID" value="OQD59162.1"/>
    <property type="molecule type" value="Genomic_DNA"/>
</dbReference>
<name>A0A1V6N3F4_METAZ</name>
<organism evidence="13 14">
    <name type="scientific">Methanobrevibacter arboriphilus JCM 13429 = DSM 1125</name>
    <dbReference type="NCBI Taxonomy" id="1300164"/>
    <lineage>
        <taxon>Archaea</taxon>
        <taxon>Methanobacteriati</taxon>
        <taxon>Methanobacteriota</taxon>
        <taxon>Methanomada group</taxon>
        <taxon>Methanobacteria</taxon>
        <taxon>Methanobacteriales</taxon>
        <taxon>Methanobacteriaceae</taxon>
        <taxon>Methanobrevibacter</taxon>
    </lineage>
</organism>
<feature type="binding site" evidence="7 11">
    <location>
        <position position="457"/>
    </location>
    <ligand>
        <name>[4Fe-4S] cluster</name>
        <dbReference type="ChEBI" id="CHEBI:49883"/>
    </ligand>
</feature>
<dbReference type="NCBIfam" id="TIGR01134">
    <property type="entry name" value="purF"/>
    <property type="match status" value="1"/>
</dbReference>
<dbReference type="GO" id="GO:0006189">
    <property type="term" value="P:'de novo' IMP biosynthetic process"/>
    <property type="evidence" value="ECO:0007669"/>
    <property type="project" value="UniProtKB-UniRule"/>
</dbReference>
<evidence type="ECO:0000256" key="2">
    <source>
        <dbReference type="ARBA" id="ARBA00010138"/>
    </source>
</evidence>
<dbReference type="OrthoDB" id="5976at2157"/>
<dbReference type="AlphaFoldDB" id="A0A1V6N3F4"/>
<keyword evidence="7 11" id="KW-0408">Iron</keyword>
<protein>
    <recommendedName>
        <fullName evidence="7">Amidophosphoribosyltransferase</fullName>
        <shortName evidence="7">ATase</shortName>
        <ecNumber evidence="7">2.4.2.14</ecNumber>
    </recommendedName>
    <alternativeName>
        <fullName evidence="7">Glutamine phosphoribosylpyrophosphate amidotransferase</fullName>
        <shortName evidence="7">GPATase</shortName>
    </alternativeName>
</protein>
<dbReference type="Pfam" id="PF13537">
    <property type="entry name" value="GATase_7"/>
    <property type="match status" value="1"/>
</dbReference>
<dbReference type="InterPro" id="IPR017932">
    <property type="entry name" value="GATase_2_dom"/>
</dbReference>
<dbReference type="Proteomes" id="UP000191661">
    <property type="component" value="Unassembled WGS sequence"/>
</dbReference>
<dbReference type="PANTHER" id="PTHR11907">
    <property type="entry name" value="AMIDOPHOSPHORIBOSYLTRANSFERASE"/>
    <property type="match status" value="1"/>
</dbReference>
<dbReference type="InterPro" id="IPR005854">
    <property type="entry name" value="PurF"/>
</dbReference>
<evidence type="ECO:0000256" key="3">
    <source>
        <dbReference type="ARBA" id="ARBA00022676"/>
    </source>
</evidence>
<accession>A0A1V6N3F4</accession>
<dbReference type="Gene3D" id="3.40.50.2020">
    <property type="match status" value="1"/>
</dbReference>
<comment type="caution">
    <text evidence="13">The sequence shown here is derived from an EMBL/GenBank/DDBJ whole genome shotgun (WGS) entry which is preliminary data.</text>
</comment>
<dbReference type="SUPFAM" id="SSF53271">
    <property type="entry name" value="PRTase-like"/>
    <property type="match status" value="1"/>
</dbReference>
<evidence type="ECO:0000256" key="8">
    <source>
        <dbReference type="PIRNR" id="PIRNR000485"/>
    </source>
</evidence>
<feature type="binding site" evidence="7 10">
    <location>
        <position position="366"/>
    </location>
    <ligand>
        <name>Mg(2+)</name>
        <dbReference type="ChEBI" id="CHEBI:18420"/>
    </ligand>
</feature>
<dbReference type="Pfam" id="PF00156">
    <property type="entry name" value="Pribosyltran"/>
    <property type="match status" value="1"/>
</dbReference>
<feature type="binding site" evidence="7 10">
    <location>
        <position position="304"/>
    </location>
    <ligand>
        <name>Mg(2+)</name>
        <dbReference type="ChEBI" id="CHEBI:18420"/>
    </ligand>
</feature>
<sequence>MKDKCGIVGIHSKNSSIDVSSSIYYGLHALQHRGQESAGIATFNSDNINEDTYGDKNGLNHHCGMGLLIDAFKGDIINELNGEVGIGHVRYSTTGQSKFENSQPFVTTFNDFSIAIAHNGDIINSGRLRRELIAEGVEFTSDTDSEILCHLIKREFLKTSDMIETLENVSNIIMGSYSLVILVNGDLYAVRDPAAMKPLAIAEKDDTFIVASETVAFDVIGAKFIRDFKPGEIIYFKDNKINSHIISKADKTKNSHCMFEYVYFARPDSTIDGKNVYQVRLNIGHALFDKFPIDADVVMPVPDSSIPAAIGYSRASGIPYGEGLIKNRYVGRTFIMPTQEERELAVKLKMNPLVSELKGKKIVLVDDSIVRGTTSESLIEIIREAGAKEIHLMIGCPPVIAPCYYGVAMASKDELIAANNSVEEIKEKLGVDSLGYISVDDLVDSIGIPAEELCLGCINENYPTEIPSDLEVESYYKF</sequence>
<comment type="catalytic activity">
    <reaction evidence="7 8">
        <text>5-phospho-beta-D-ribosylamine + L-glutamate + diphosphate = 5-phospho-alpha-D-ribose 1-diphosphate + L-glutamine + H2O</text>
        <dbReference type="Rhea" id="RHEA:14905"/>
        <dbReference type="ChEBI" id="CHEBI:15377"/>
        <dbReference type="ChEBI" id="CHEBI:29985"/>
        <dbReference type="ChEBI" id="CHEBI:33019"/>
        <dbReference type="ChEBI" id="CHEBI:58017"/>
        <dbReference type="ChEBI" id="CHEBI:58359"/>
        <dbReference type="ChEBI" id="CHEBI:58681"/>
        <dbReference type="EC" id="2.4.2.14"/>
    </reaction>
</comment>
<keyword evidence="6 7" id="KW-0315">Glutamine amidotransferase</keyword>
<dbReference type="GO" id="GO:0009113">
    <property type="term" value="P:purine nucleobase biosynthetic process"/>
    <property type="evidence" value="ECO:0007669"/>
    <property type="project" value="UniProtKB-UniRule"/>
</dbReference>
<evidence type="ECO:0000256" key="7">
    <source>
        <dbReference type="HAMAP-Rule" id="MF_01931"/>
    </source>
</evidence>
<dbReference type="InterPro" id="IPR000836">
    <property type="entry name" value="PRTase_dom"/>
</dbReference>
<dbReference type="InterPro" id="IPR029057">
    <property type="entry name" value="PRTase-like"/>
</dbReference>
<dbReference type="GO" id="GO:0000287">
    <property type="term" value="F:magnesium ion binding"/>
    <property type="evidence" value="ECO:0007669"/>
    <property type="project" value="UniProtKB-UniRule"/>
</dbReference>
<proteinExistence type="inferred from homology"/>
<gene>
    <name evidence="7 13" type="primary">purF</name>
    <name evidence="13" type="ORF">MBBAR_5c00050</name>
</gene>
<comment type="similarity">
    <text evidence="2 7 8">In the C-terminal section; belongs to the purine/pyrimidine phosphoribosyltransferase family.</text>
</comment>
<comment type="cofactor">
    <cofactor evidence="7 11">
        <name>[4Fe-4S] cluster</name>
        <dbReference type="ChEBI" id="CHEBI:49883"/>
    </cofactor>
    <text evidence="7 11">Binds 1 [4Fe-4S] cluster per subunit.</text>
</comment>
<evidence type="ECO:0000256" key="1">
    <source>
        <dbReference type="ARBA" id="ARBA00005209"/>
    </source>
</evidence>
<dbReference type="InterPro" id="IPR029055">
    <property type="entry name" value="Ntn_hydrolases_N"/>
</dbReference>
<evidence type="ECO:0000259" key="12">
    <source>
        <dbReference type="PROSITE" id="PS51278"/>
    </source>
</evidence>
<comment type="pathway">
    <text evidence="1 7 8">Purine metabolism; IMP biosynthesis via de novo pathway; N(1)-(5-phospho-D-ribosyl)glycinamide from 5-phospho-alpha-D-ribose 1-diphosphate: step 1/2.</text>
</comment>
<evidence type="ECO:0000256" key="9">
    <source>
        <dbReference type="PIRSR" id="PIRSR000485-1"/>
    </source>
</evidence>
<dbReference type="Gene3D" id="3.60.20.10">
    <property type="entry name" value="Glutamine Phosphoribosylpyrophosphate, subunit 1, domain 1"/>
    <property type="match status" value="1"/>
</dbReference>